<feature type="repeat" description="CSPG" evidence="6">
    <location>
        <begin position="2102"/>
        <end position="2191"/>
    </location>
</feature>
<comment type="similarity">
    <text evidence="1">Belongs to the FRAS1 family.</text>
</comment>
<dbReference type="InterPro" id="IPR039005">
    <property type="entry name" value="CSPG_rpt"/>
</dbReference>
<feature type="signal peptide" evidence="8">
    <location>
        <begin position="1"/>
        <end position="24"/>
    </location>
</feature>
<keyword evidence="4" id="KW-0106">Calcium</keyword>
<dbReference type="Gene3D" id="2.10.220.10">
    <property type="entry name" value="Hormone Receptor, Insulin-like Growth Factor Receptor 1, Chain A, domain 2"/>
    <property type="match status" value="9"/>
</dbReference>
<keyword evidence="7" id="KW-0472">Membrane</keyword>
<dbReference type="InterPro" id="IPR000742">
    <property type="entry name" value="EGF"/>
</dbReference>
<feature type="domain" description="VWFC" evidence="9">
    <location>
        <begin position="24"/>
        <end position="80"/>
    </location>
</feature>
<dbReference type="SMART" id="SM00261">
    <property type="entry name" value="FU"/>
    <property type="match status" value="14"/>
</dbReference>
<sequence length="3730" mass="417151">MLRNTNVLFISWICISFCITISLGSCVYETKNYMEGDRWNSSCNVCQCQLQTVSCTKMACPALGCSNSELLPGNCCPQCVSPKKSCYEDSTIYAHNDIWKGFSNCTLRRCLDGAIVPFVVQCQPDVCPKGEKLSSIPGKCCPRCIPDRTIGNTELVSNTSDEYKRHEVDAPKQDCITVPGLKEKLDYHVKDFCTICIVDGDEQNCYVPKCPLCNEGGNFYGLSSCCSCSTSSCAEECNKCSDADPNVCLDCKDISNVLHNGKCTAKCPDGFFPNENNHCESCSITCKTCFGNMSSQCSGCKEGYLLQKGQCVKNCDENFYLSRKYCLECHESCLTCEGPNANDCISCSLSGQFLQDGKCVDSCIGHFYVVDNVCLACNESCFKCLKDGSCQYCEDGLYLEEEECVPECTGGYYNFIDAYCLPCHEECQTCTGPLSFQCTSCPFGQFLLDNSCVWDCGQGYFGDLGAGICRTCHPDCRTCLGGSSNDKCLTCTSGYLLPYVGTHFGPCVENCPKKHYLTNTGICAFCHADCETCFGPDETECTSCTGSLYLKNGACIPHCSNGYFQENGICYACHPSCATCSGFDLDQCYTCPFGRTLKHGKCVTSCDEGKYMNSESVCTDCHFSCADCKLNSTESEITQCLKCKNTQHSILQDQCVSQCPPNFYMDSYKICQECHPTCSTCERNLATSCVSCRNGYFLTHLGTCQTDCHLGYCPSNGICETCDADCHHCASKTKCLQCKGDLVLESGQCNPQCTDQHYVDGISRKCTECSMECKTCHGPSAEDCTSCFSGKIFEGGTCVEDCSDGFFLNGTTCEKCDLKCKTCSTLNKCTSCDIPFLLRDGKCVDDCGSQYFADFEDLECKPCGLGCRYCPSAEKCDLCSKGLYLFQEACLGQCPESFYGDPLSRICKVDLGAPTVSISNNLFLEVGHSTLMPPSLLGFSNAEAAEKIFVLLYGLPQNIELIRMSHTGEEKPLITGSNFTSRELQDGHIFLKNSERKAPQGNLLLKVSDGHLSSEEISLPFQATSKYAPTFKEPDYIVMHEDSLFVINSSILQIEDRDNIADVTLNVIQEPCSGKLLLIPGEQEIFSISYDQVSQNMLAFRSLKSDIIQEENLVLQAFDGFNSQIADMKVIIIPKTTEDLFIVHNKPLYINSGIASALSNEYLLAVGDNIQPEDIEYRIDTAQNPSIGNFFKKTSSNNLTEFIENPIKFTQKDIDSQIIFYEHPANSTILSILMMVTNKKSTNKYETKLDFEIHDIKTKFLPPFENNQFGIMVLQNHPASITNDHLLVQINDVSSNDIVYMIAKKLLKEEGILENLDQPGLMLQSFTQSDINNLKIVYHPPPYAGSSEKQFLFQFVVIETKSGSQLSPVQNFTITITPPSSEFTSPASSIDHESIILVTQGLSVDLGQNWLSTIGHEVPDDQLEVEITTAPRHGILVQKIGSTRTEIYEGDALSFTSIINDMHYEHDGSNNLHDSAIFSIMGGRHSSLNRVKFEISPNDRESPVILDSTTLMGSVVEGNALTLQRHHLAFTDLISGDSDISFTLLGLPKYGNLEMLQNGLYNLLRPKDKFTQQDINDLLIRYSANTSIGDDTVGDFLYFDVSDASGNVQYNQVLTMKVKPKIKEPPVLKIVGDVQVNEGGDTVVQPSILTVFDPDTPLSELMIMIERQPAFGFIENARPIVGAETSMIRLPVSSFPYVDLVEGYIQYIMTGNRGLEPEQDTMYIYVDDGHLNSDTHRVNITIRPVNDETPHIFTDSLFVPVGGYAKILNSTLAVVDGDTTAEHITVTFDSLPHRGILKKLANPLNFRSSQTITTQDSLTFQDILDELILYMQGDVKSLGNDSFGVVISDGHHSVSETVNVVIVASDREVPFLLRNLGLELSPGNSSIIHNTTLYASDSDSPDSQLVYTLTSDPTAGRLLLFQSGNYQPMSHKSMFSRFTQDDINQNFLSYQHNVTEAAGLHFFKFTVSDPANNTLLDQAFYITISDDLFPPVITRNLGIKVNRNSQACITSQMLSATEEHHKNLDLIFTIKSQTKFGHLAYNSSVTTPISMFYMSDLKSGTVCYFHTSSNPVTLDNFTFELSDGKNSVLQTFYIKITSIYDFLPTVKIYSFQLKEGTRKVITEFELDVSDKDTDDKNVTIKIVKHPEHGTLIDSSNIKIENFTVLDIKTNNVYYSHDGSESSVDQFTITVSDGSNAKFIWISSHANTTTDQPITFPIKIIQVDDLPPKLTTNKVISGLRLIGGKRMNAITNNILYTEDLDTTPENILYSITVHPRIGFLQLSTSDVNKISNFTQKDINDGKVQYILNRDNLVSTEDTFIFTVQDTKPTKIFNNMFKIVWNRLNLNYSYINVSETSGILEVPIIRVGNALDKKDVASCKIVSVKPKGSQDRFIPIINKVLFDANETLKHCIFKIHDDFEFHGRSQFKILLQSESLLGLPHTALLNVFDEEDEPLISFKQNAYRVNETGNYFNFPVVRKGDLRHELSFLCTTDNDTAQGSSNFGLKTGLDFIGHGMGYKSLVTFPAGVAETNCSVKIIDDNIFEPEEKFLLRLSNPHPHGKLHGNTTAVVIINGPNDVPQVYLGKEHYKFQNSQLRLLVSIIREGVDLSKDCAVTCNANISATSTVFSTNQVMFKPFLTASVCEFYFHSDSILTTDKVKVDVFLDASVGCWISEPNHITYPIIVKINPVVEFSSTLFTVKEDATFVRIPISRTQNLNWNSTIYCITHDGSAKSREDFEERYLSRKTSRVTFSPKQKEAFCTIKIYDDEKHEGIETFQVELVPHKSDEETKIGEKRLASVEIKDPEDATVIQLDEEEFTVSHNLSPDNISISIAVPVLRLGDARKMSKIRVSTIDGSATSGMDYYPKSQVINFSPGERKKNFEIEILYNKQRNWAVTFTVILGPDDVLNANIGNISKAIVRIASVLNTESLILPSVPIVVSLLHFGNISRGMIENPKPGYPLVCITPCDPNYPEYANTQWLCLVSGINANSMHYSWEIALPLNKENLSPFVTISHSTLFTSAHSKILDSIYFRPHERIRCVVQPKDDKGNLGIPLRSKEVKISTEKGFCHSTIESIHSPMSLQSQPFIATLNYLNSSDSLHPNKLHIHIEIPHENGLLPLISTYSLHNIEFLLTQNIYRQQHICSNLKIPNREINHSFLKSFDPSKTDIDLAFPYYGEQCDKSTLLLYQHLDLKKCKWFFNAYYTMAELVEFCGGTVTSDFKARNTDQTYSTVLLPLHVTYVFAGVPTGWTSVEHRTELEFSFYYNAFLWKSAAHSGNLLNATVALIRVGTNDDGHMFFEFKTVAKFYGCFVIDHHTLPGIQSYVSAPKHLENSFELKNVWSEQTFDGPVQLWRATTQYNLKDYSGYYTLHLMPCTAQSSGLQSEYYGQKYLPCIAQALQKFELPLSYQHTNRPQPLTYALETFFQIFNSKNMFLLNPFENSPSFQYVEYDGEFLKGDSVYGRVFWSPAQSLESGYELKINEVVICAGKSGFVPEYDPSGKIYGNGHQYGCLLPNMHLKYKYVLLDTHDPDSITKDIRGISFNAQFIQDVSEFMSLSKIQGVDGFVFSIDPLYEISSSQQWFLQVIYHIKSTQRTRFPRSVNDDLLQDEKVSNIQRIVLASSEPKELAVIPISKEHQAMYLYFGMHHFLYVLSGMLIVLGIILMQSQVNFKKWIKIPKALRKLWVFSDLGNITNNGQVAVNNLQCEKVTEKDVTMYPSKVKSEITNKSKETEV</sequence>
<dbReference type="SMART" id="SM00181">
    <property type="entry name" value="EGF"/>
    <property type="match status" value="10"/>
</dbReference>
<feature type="repeat" description="CSPG" evidence="6">
    <location>
        <begin position="2226"/>
        <end position="2323"/>
    </location>
</feature>
<feature type="transmembrane region" description="Helical" evidence="7">
    <location>
        <begin position="3636"/>
        <end position="3660"/>
    </location>
</feature>
<dbReference type="Pfam" id="PF03160">
    <property type="entry name" value="Calx-beta"/>
    <property type="match status" value="2"/>
</dbReference>
<evidence type="ECO:0000259" key="9">
    <source>
        <dbReference type="PROSITE" id="PS50184"/>
    </source>
</evidence>
<feature type="repeat" description="CSPG" evidence="6">
    <location>
        <begin position="1869"/>
        <end position="1968"/>
    </location>
</feature>
<evidence type="ECO:0000256" key="2">
    <source>
        <dbReference type="ARBA" id="ARBA00022729"/>
    </source>
</evidence>
<dbReference type="InterPro" id="IPR051561">
    <property type="entry name" value="FRAS1_ECM"/>
</dbReference>
<dbReference type="SUPFAM" id="SSF141072">
    <property type="entry name" value="CalX-like"/>
    <property type="match status" value="4"/>
</dbReference>
<dbReference type="PROSITE" id="PS51257">
    <property type="entry name" value="PROKAR_LIPOPROTEIN"/>
    <property type="match status" value="1"/>
</dbReference>
<evidence type="ECO:0000313" key="11">
    <source>
        <dbReference type="Proteomes" id="UP000827092"/>
    </source>
</evidence>
<dbReference type="EMBL" id="JAFNEN010000272">
    <property type="protein sequence ID" value="KAG8187462.1"/>
    <property type="molecule type" value="Genomic_DNA"/>
</dbReference>
<name>A0AAV6USU2_9ARAC</name>
<feature type="chain" id="PRO_5043395035" description="VWFC domain-containing protein" evidence="8">
    <location>
        <begin position="25"/>
        <end position="3730"/>
    </location>
</feature>
<reference evidence="10 11" key="1">
    <citation type="journal article" date="2022" name="Nat. Ecol. Evol.">
        <title>A masculinizing supergene underlies an exaggerated male reproductive morph in a spider.</title>
        <authorList>
            <person name="Hendrickx F."/>
            <person name="De Corte Z."/>
            <person name="Sonet G."/>
            <person name="Van Belleghem S.M."/>
            <person name="Kostlbacher S."/>
            <person name="Vangestel C."/>
        </authorList>
    </citation>
    <scope>NUCLEOTIDE SEQUENCE [LARGE SCALE GENOMIC DNA]</scope>
    <source>
        <strain evidence="10">W744_W776</strain>
    </source>
</reference>
<dbReference type="PROSITE" id="PS50184">
    <property type="entry name" value="VWFC_2"/>
    <property type="match status" value="1"/>
</dbReference>
<dbReference type="PANTHER" id="PTHR45739:SF1">
    <property type="entry name" value="EXTRACELLULAR MATRIX ORGANIZING PROTEIN FRAS1"/>
    <property type="match status" value="1"/>
</dbReference>
<dbReference type="GO" id="GO:0007154">
    <property type="term" value="P:cell communication"/>
    <property type="evidence" value="ECO:0007669"/>
    <property type="project" value="InterPro"/>
</dbReference>
<evidence type="ECO:0000256" key="5">
    <source>
        <dbReference type="ARBA" id="ARBA00023180"/>
    </source>
</evidence>
<keyword evidence="11" id="KW-1185">Reference proteome</keyword>
<feature type="repeat" description="CSPG" evidence="6">
    <location>
        <begin position="1990"/>
        <end position="2082"/>
    </location>
</feature>
<dbReference type="GO" id="GO:0016020">
    <property type="term" value="C:membrane"/>
    <property type="evidence" value="ECO:0007669"/>
    <property type="project" value="InterPro"/>
</dbReference>
<evidence type="ECO:0000256" key="7">
    <source>
        <dbReference type="SAM" id="Phobius"/>
    </source>
</evidence>
<dbReference type="SUPFAM" id="SSF57184">
    <property type="entry name" value="Growth factor receptor domain"/>
    <property type="match status" value="5"/>
</dbReference>
<keyword evidence="7" id="KW-1133">Transmembrane helix</keyword>
<dbReference type="InterPro" id="IPR006212">
    <property type="entry name" value="Furin_repeat"/>
</dbReference>
<feature type="repeat" description="CSPG" evidence="6">
    <location>
        <begin position="1625"/>
        <end position="1727"/>
    </location>
</feature>
<evidence type="ECO:0000313" key="10">
    <source>
        <dbReference type="EMBL" id="KAG8187462.1"/>
    </source>
</evidence>
<dbReference type="SMART" id="SM00214">
    <property type="entry name" value="VWC"/>
    <property type="match status" value="2"/>
</dbReference>
<dbReference type="SMART" id="SM00237">
    <property type="entry name" value="Calx_beta"/>
    <property type="match status" value="3"/>
</dbReference>
<dbReference type="Proteomes" id="UP000827092">
    <property type="component" value="Unassembled WGS sequence"/>
</dbReference>
<accession>A0AAV6USU2</accession>
<dbReference type="PANTHER" id="PTHR45739">
    <property type="entry name" value="MATRIX PROTEIN, PUTATIVE-RELATED"/>
    <property type="match status" value="1"/>
</dbReference>
<dbReference type="Gene3D" id="2.60.40.2030">
    <property type="match status" value="3"/>
</dbReference>
<evidence type="ECO:0000256" key="3">
    <source>
        <dbReference type="ARBA" id="ARBA00022737"/>
    </source>
</evidence>
<keyword evidence="7" id="KW-0812">Transmembrane</keyword>
<dbReference type="InterPro" id="IPR038081">
    <property type="entry name" value="CalX-like_sf"/>
</dbReference>
<evidence type="ECO:0000256" key="6">
    <source>
        <dbReference type="PROSITE-ProRule" id="PRU01201"/>
    </source>
</evidence>
<keyword evidence="5" id="KW-0325">Glycoprotein</keyword>
<dbReference type="InterPro" id="IPR001007">
    <property type="entry name" value="VWF_dom"/>
</dbReference>
<evidence type="ECO:0000256" key="4">
    <source>
        <dbReference type="ARBA" id="ARBA00022837"/>
    </source>
</evidence>
<gene>
    <name evidence="10" type="ORF">JTE90_009532</name>
</gene>
<dbReference type="PROSITE" id="PS51854">
    <property type="entry name" value="CSPG"/>
    <property type="match status" value="7"/>
</dbReference>
<dbReference type="SUPFAM" id="SSF57603">
    <property type="entry name" value="FnI-like domain"/>
    <property type="match status" value="2"/>
</dbReference>
<evidence type="ECO:0000256" key="1">
    <source>
        <dbReference type="ARBA" id="ARBA00005529"/>
    </source>
</evidence>
<dbReference type="GO" id="GO:0009653">
    <property type="term" value="P:anatomical structure morphogenesis"/>
    <property type="evidence" value="ECO:0007669"/>
    <property type="project" value="TreeGrafter"/>
</dbReference>
<organism evidence="10 11">
    <name type="scientific">Oedothorax gibbosus</name>
    <dbReference type="NCBI Taxonomy" id="931172"/>
    <lineage>
        <taxon>Eukaryota</taxon>
        <taxon>Metazoa</taxon>
        <taxon>Ecdysozoa</taxon>
        <taxon>Arthropoda</taxon>
        <taxon>Chelicerata</taxon>
        <taxon>Arachnida</taxon>
        <taxon>Araneae</taxon>
        <taxon>Araneomorphae</taxon>
        <taxon>Entelegynae</taxon>
        <taxon>Araneoidea</taxon>
        <taxon>Linyphiidae</taxon>
        <taxon>Erigoninae</taxon>
        <taxon>Oedothorax</taxon>
    </lineage>
</organism>
<dbReference type="InterPro" id="IPR003644">
    <property type="entry name" value="Calx_beta"/>
</dbReference>
<dbReference type="Pfam" id="PF16184">
    <property type="entry name" value="Cadherin_3"/>
    <property type="match status" value="9"/>
</dbReference>
<comment type="caution">
    <text evidence="10">The sequence shown here is derived from an EMBL/GenBank/DDBJ whole genome shotgun (WGS) entry which is preliminary data.</text>
</comment>
<feature type="repeat" description="CSPG" evidence="6">
    <location>
        <begin position="1502"/>
        <end position="1602"/>
    </location>
</feature>
<protein>
    <recommendedName>
        <fullName evidence="9">VWFC domain-containing protein</fullName>
    </recommendedName>
</protein>
<dbReference type="CDD" id="cd00064">
    <property type="entry name" value="FU"/>
    <property type="match status" value="12"/>
</dbReference>
<evidence type="ECO:0000256" key="8">
    <source>
        <dbReference type="SAM" id="SignalP"/>
    </source>
</evidence>
<dbReference type="InterPro" id="IPR009030">
    <property type="entry name" value="Growth_fac_rcpt_cys_sf"/>
</dbReference>
<keyword evidence="2 8" id="KW-0732">Signal</keyword>
<proteinExistence type="inferred from homology"/>
<feature type="repeat" description="CSPG" evidence="6">
    <location>
        <begin position="1262"/>
        <end position="1358"/>
    </location>
</feature>
<keyword evidence="3" id="KW-0677">Repeat</keyword>
<dbReference type="PROSITE" id="PS01208">
    <property type="entry name" value="VWFC_1"/>
    <property type="match status" value="1"/>
</dbReference>